<accession>A0A4Y2WPX1</accession>
<proteinExistence type="predicted"/>
<gene>
    <name evidence="1" type="ORF">AVEN_211459_1</name>
</gene>
<protein>
    <submittedName>
        <fullName evidence="1">Uncharacterized protein</fullName>
    </submittedName>
</protein>
<dbReference type="Proteomes" id="UP000499080">
    <property type="component" value="Unassembled WGS sequence"/>
</dbReference>
<evidence type="ECO:0000313" key="1">
    <source>
        <dbReference type="EMBL" id="GBO39219.1"/>
    </source>
</evidence>
<dbReference type="AlphaFoldDB" id="A0A4Y2WPX1"/>
<comment type="caution">
    <text evidence="1">The sequence shown here is derived from an EMBL/GenBank/DDBJ whole genome shotgun (WGS) entry which is preliminary data.</text>
</comment>
<evidence type="ECO:0000313" key="2">
    <source>
        <dbReference type="Proteomes" id="UP000499080"/>
    </source>
</evidence>
<organism evidence="1 2">
    <name type="scientific">Araneus ventricosus</name>
    <name type="common">Orbweaver spider</name>
    <name type="synonym">Epeira ventricosa</name>
    <dbReference type="NCBI Taxonomy" id="182803"/>
    <lineage>
        <taxon>Eukaryota</taxon>
        <taxon>Metazoa</taxon>
        <taxon>Ecdysozoa</taxon>
        <taxon>Arthropoda</taxon>
        <taxon>Chelicerata</taxon>
        <taxon>Arachnida</taxon>
        <taxon>Araneae</taxon>
        <taxon>Araneomorphae</taxon>
        <taxon>Entelegynae</taxon>
        <taxon>Araneoidea</taxon>
        <taxon>Araneidae</taxon>
        <taxon>Araneus</taxon>
    </lineage>
</organism>
<name>A0A4Y2WPX1_ARAVE</name>
<dbReference type="EMBL" id="BGPR01064167">
    <property type="protein sequence ID" value="GBO39219.1"/>
    <property type="molecule type" value="Genomic_DNA"/>
</dbReference>
<keyword evidence="2" id="KW-1185">Reference proteome</keyword>
<sequence length="118" mass="13149">MNSVNEEMTNSLWYMSIFEIQDMNAELNPLTSNTISIEGPQNAGTLNSFFKDEINSLSPSETTMKAVRILKKPSFSPNPTGRVVIEKKTLSEGVKSITLNDRVLEIPQLLGLRNKSFA</sequence>
<reference evidence="1 2" key="1">
    <citation type="journal article" date="2019" name="Sci. Rep.">
        <title>Orb-weaving spider Araneus ventricosus genome elucidates the spidroin gene catalogue.</title>
        <authorList>
            <person name="Kono N."/>
            <person name="Nakamura H."/>
            <person name="Ohtoshi R."/>
            <person name="Moran D.A.P."/>
            <person name="Shinohara A."/>
            <person name="Yoshida Y."/>
            <person name="Fujiwara M."/>
            <person name="Mori M."/>
            <person name="Tomita M."/>
            <person name="Arakawa K."/>
        </authorList>
    </citation>
    <scope>NUCLEOTIDE SEQUENCE [LARGE SCALE GENOMIC DNA]</scope>
</reference>